<dbReference type="SUPFAM" id="SSF53822">
    <property type="entry name" value="Periplasmic binding protein-like I"/>
    <property type="match status" value="1"/>
</dbReference>
<dbReference type="AlphaFoldDB" id="A0A143YAE0"/>
<organism evidence="2 3">
    <name type="scientific">Trichococcus palustris</name>
    <dbReference type="NCBI Taxonomy" id="140314"/>
    <lineage>
        <taxon>Bacteria</taxon>
        <taxon>Bacillati</taxon>
        <taxon>Bacillota</taxon>
        <taxon>Bacilli</taxon>
        <taxon>Lactobacillales</taxon>
        <taxon>Carnobacteriaceae</taxon>
        <taxon>Trichococcus</taxon>
    </lineage>
</organism>
<dbReference type="EMBL" id="FJNE01000002">
    <property type="protein sequence ID" value="CZQ85877.1"/>
    <property type="molecule type" value="Genomic_DNA"/>
</dbReference>
<evidence type="ECO:0000313" key="2">
    <source>
        <dbReference type="EMBL" id="CZQ85877.1"/>
    </source>
</evidence>
<feature type="chain" id="PRO_5038719202" description="Abc transporter substrate-binding protein" evidence="1">
    <location>
        <begin position="23"/>
        <end position="348"/>
    </location>
</feature>
<dbReference type="PANTHER" id="PTHR35271">
    <property type="entry name" value="ABC TRANSPORTER, SUBSTRATE-BINDING LIPOPROTEIN-RELATED"/>
    <property type="match status" value="1"/>
</dbReference>
<evidence type="ECO:0000313" key="3">
    <source>
        <dbReference type="Proteomes" id="UP000242754"/>
    </source>
</evidence>
<dbReference type="InterPro" id="IPR007487">
    <property type="entry name" value="ABC_transpt-TYRBP-like"/>
</dbReference>
<reference evidence="2 3" key="1">
    <citation type="submission" date="2016-02" db="EMBL/GenBank/DDBJ databases">
        <authorList>
            <person name="Wen L."/>
            <person name="He K."/>
            <person name="Yang H."/>
        </authorList>
    </citation>
    <scope>NUCLEOTIDE SEQUENCE [LARGE SCALE GENOMIC DNA]</scope>
    <source>
        <strain evidence="2">Trichococcus palustris</strain>
    </source>
</reference>
<dbReference type="OrthoDB" id="9776955at2"/>
<dbReference type="CDD" id="cd06325">
    <property type="entry name" value="PBP1_ABC_unchar_transporter"/>
    <property type="match status" value="1"/>
</dbReference>
<dbReference type="STRING" id="140314.SAMN04488076_101179"/>
<name>A0A143YAE0_9LACT</name>
<dbReference type="InterPro" id="IPR028082">
    <property type="entry name" value="Peripla_BP_I"/>
</dbReference>
<dbReference type="PROSITE" id="PS51257">
    <property type="entry name" value="PROKAR_LIPOPROTEIN"/>
    <property type="match status" value="1"/>
</dbReference>
<sequence>MNKFLKVGSTLLTLLAITFLVACGNTGSNGGTTSSDGSASSSSTAASDSDLPYIGIMQLTTHPALDLITEGIIDQLAAAGYVDGKTATIDFQNAQGDQSNMQSIAERFVSNHADIMIGIATPAAQALANASKDIPIIMGAITDPVAAKLVASMEAPGGNITGVSDKTPTRDQFVLIQQLMPQAKKIGILYSSAEDNSISSGKEAEEVAKSLGLETVTKTVTSTNDIAQVAESLANQVDAIYVPTDNTIASGMGTLIPITDSYNIPVFPAVDTMVKEGGLATIGLNQYALGTQTGAVAADILAGADPATYPVQYASGIELVINQEKADQLGIKIPDDIAQNAVYVKQGE</sequence>
<dbReference type="Proteomes" id="UP000242754">
    <property type="component" value="Unassembled WGS sequence"/>
</dbReference>
<proteinExistence type="predicted"/>
<dbReference type="Pfam" id="PF04392">
    <property type="entry name" value="ABC_sub_bind"/>
    <property type="match status" value="1"/>
</dbReference>
<keyword evidence="3" id="KW-1185">Reference proteome</keyword>
<protein>
    <recommendedName>
        <fullName evidence="4">Abc transporter substrate-binding protein</fullName>
    </recommendedName>
</protein>
<evidence type="ECO:0000256" key="1">
    <source>
        <dbReference type="SAM" id="SignalP"/>
    </source>
</evidence>
<dbReference type="PANTHER" id="PTHR35271:SF1">
    <property type="entry name" value="ABC TRANSPORTER, SUBSTRATE-BINDING LIPOPROTEIN"/>
    <property type="match status" value="1"/>
</dbReference>
<dbReference type="InterPro" id="IPR047776">
    <property type="entry name" value="ABC_SBP_TrpX-like"/>
</dbReference>
<feature type="signal peptide" evidence="1">
    <location>
        <begin position="1"/>
        <end position="22"/>
    </location>
</feature>
<accession>A0A143YAE0</accession>
<evidence type="ECO:0008006" key="4">
    <source>
        <dbReference type="Google" id="ProtNLM"/>
    </source>
</evidence>
<dbReference type="RefSeq" id="WP_087031474.1">
    <property type="nucleotide sequence ID" value="NZ_FJNE01000002.1"/>
</dbReference>
<dbReference type="NCBIfam" id="NF041285">
    <property type="entry name" value="ABC_SBP_TrpX"/>
    <property type="match status" value="1"/>
</dbReference>
<dbReference type="Gene3D" id="3.40.50.2300">
    <property type="match status" value="2"/>
</dbReference>
<gene>
    <name evidence="2" type="ORF">Tpal_695</name>
</gene>
<keyword evidence="1" id="KW-0732">Signal</keyword>